<sequence>MVNFSAILPNFTGHIVVSRHFQLRLIRSVGCGAYGVVYLAQDLSTPLDSPRYYAVKCMLKHVHGSELEHVQEREIAYHRHMSNHPHVTTLHEVIADDRYVYVVMDFYDGGDLFGAIIERHSFFHHDDTIKKAVVQLLDAVKACHEEGIYHRDLKPENILCSHEDSEFFLSDFGLATQTPASTSFGCGSSFYMSPGKMCR</sequence>
<accession>A0ACC1S5B5</accession>
<dbReference type="EMBL" id="JANHOG010001736">
    <property type="protein sequence ID" value="KAJ3532370.1"/>
    <property type="molecule type" value="Genomic_DNA"/>
</dbReference>
<organism evidence="1 2">
    <name type="scientific">Phlebia brevispora</name>
    <dbReference type="NCBI Taxonomy" id="194682"/>
    <lineage>
        <taxon>Eukaryota</taxon>
        <taxon>Fungi</taxon>
        <taxon>Dikarya</taxon>
        <taxon>Basidiomycota</taxon>
        <taxon>Agaricomycotina</taxon>
        <taxon>Agaricomycetes</taxon>
        <taxon>Polyporales</taxon>
        <taxon>Meruliaceae</taxon>
        <taxon>Phlebia</taxon>
    </lineage>
</organism>
<reference evidence="1" key="1">
    <citation type="submission" date="2022-07" db="EMBL/GenBank/DDBJ databases">
        <title>Genome Sequence of Phlebia brevispora.</title>
        <authorList>
            <person name="Buettner E."/>
        </authorList>
    </citation>
    <scope>NUCLEOTIDE SEQUENCE</scope>
    <source>
        <strain evidence="1">MPL23</strain>
    </source>
</reference>
<proteinExistence type="predicted"/>
<keyword evidence="2" id="KW-1185">Reference proteome</keyword>
<evidence type="ECO:0000313" key="1">
    <source>
        <dbReference type="EMBL" id="KAJ3532370.1"/>
    </source>
</evidence>
<protein>
    <submittedName>
        <fullName evidence="1">Uncharacterized protein</fullName>
    </submittedName>
</protein>
<gene>
    <name evidence="1" type="ORF">NM688_g7432</name>
</gene>
<evidence type="ECO:0000313" key="2">
    <source>
        <dbReference type="Proteomes" id="UP001148662"/>
    </source>
</evidence>
<dbReference type="Proteomes" id="UP001148662">
    <property type="component" value="Unassembled WGS sequence"/>
</dbReference>
<comment type="caution">
    <text evidence="1">The sequence shown here is derived from an EMBL/GenBank/DDBJ whole genome shotgun (WGS) entry which is preliminary data.</text>
</comment>
<name>A0ACC1S5B5_9APHY</name>